<keyword evidence="9" id="KW-0176">Collagen</keyword>
<dbReference type="AlphaFoldDB" id="A0A380DXU6"/>
<keyword evidence="5" id="KW-0572">Peptidoglycan-anchor</keyword>
<evidence type="ECO:0000256" key="3">
    <source>
        <dbReference type="ARBA" id="ARBA00022525"/>
    </source>
</evidence>
<feature type="domain" description="Gram-positive cocci surface proteins LPxTG" evidence="8">
    <location>
        <begin position="498"/>
        <end position="530"/>
    </location>
</feature>
<dbReference type="CDD" id="cd00222">
    <property type="entry name" value="CollagenBindB"/>
    <property type="match status" value="4"/>
</dbReference>
<evidence type="ECO:0000256" key="1">
    <source>
        <dbReference type="ARBA" id="ARBA00004168"/>
    </source>
</evidence>
<dbReference type="InterPro" id="IPR019931">
    <property type="entry name" value="LPXTG_anchor"/>
</dbReference>
<protein>
    <submittedName>
        <fullName evidence="9">Collagen adhesin</fullName>
    </submittedName>
</protein>
<feature type="region of interest" description="Disordered" evidence="6">
    <location>
        <begin position="422"/>
        <end position="497"/>
    </location>
</feature>
<evidence type="ECO:0000313" key="9">
    <source>
        <dbReference type="EMBL" id="SUK62204.1"/>
    </source>
</evidence>
<keyword evidence="7" id="KW-0472">Membrane</keyword>
<keyword evidence="7" id="KW-1133">Transmembrane helix</keyword>
<dbReference type="Proteomes" id="UP000255091">
    <property type="component" value="Unassembled WGS sequence"/>
</dbReference>
<keyword evidence="2" id="KW-0134">Cell wall</keyword>
<evidence type="ECO:0000259" key="8">
    <source>
        <dbReference type="PROSITE" id="PS50847"/>
    </source>
</evidence>
<feature type="compositionally biased region" description="Basic and acidic residues" evidence="6">
    <location>
        <begin position="474"/>
        <end position="497"/>
    </location>
</feature>
<organism evidence="9 10">
    <name type="scientific">Staphylococcus aureus</name>
    <dbReference type="NCBI Taxonomy" id="1280"/>
    <lineage>
        <taxon>Bacteria</taxon>
        <taxon>Bacillati</taxon>
        <taxon>Bacillota</taxon>
        <taxon>Bacilli</taxon>
        <taxon>Bacillales</taxon>
        <taxon>Staphylococcaceae</taxon>
        <taxon>Staphylococcus</taxon>
    </lineage>
</organism>
<dbReference type="NCBIfam" id="TIGR01167">
    <property type="entry name" value="LPXTG_anchor"/>
    <property type="match status" value="1"/>
</dbReference>
<sequence>MEKQQEKTATLNESNNWTHTWTGLDEKAKGQQVKYTVEELTKVKGYTTHVDNNDMGNLIVTNKYTPETTSISGEKVWDDKDNQDGKRPEKVSVNLLANGEKIKTLDVTSETNWKYEFKDLPKYDEGKKIEYTVTEDHVKDYTTDINGTTITNKYTPGETSATVTKNWDDNNNQDGKRPTEIKVELYQDGKATGKTATLNESNNWTHTWTGLDEKAKGQQVKYTVEELTKVKGYTTHVDNNDMGNLIVTNKYTPETTSISGEKVWDDKDNQDGKRPEKVSVNLLANGEKVETVDVTSETNWKYEFKDLPKYDEGNKIEYTVTEDHVKDYTTDINGTTITNKYTPGETSATVTKNWDDNNNQDGKRPTEIKVELYQDGKATGKTATLNESNNWTHTWTGLDEKAKGQQVKYTVEELTKVKGYTTHVDNNDMGNLIVTNKYTPEKPNKPIYPEKPKDKTPPNKPDHSNKVRPTPPDEPSKVDKVDQPKDNKTKPENPLKELPKTGMKIITSWITWVFIGILGLYLILRKRFNS</sequence>
<feature type="compositionally biased region" description="Basic and acidic residues" evidence="6">
    <location>
        <begin position="439"/>
        <end position="465"/>
    </location>
</feature>
<evidence type="ECO:0000256" key="6">
    <source>
        <dbReference type="SAM" id="MobiDB-lite"/>
    </source>
</evidence>
<comment type="subcellular location">
    <subcellularLocation>
        <location evidence="1">Secreted</location>
        <location evidence="1">Cell wall</location>
        <topology evidence="1">Peptidoglycan-anchor</topology>
    </subcellularLocation>
</comment>
<keyword evidence="3" id="KW-0964">Secreted</keyword>
<dbReference type="Pfam" id="PF05738">
    <property type="entry name" value="Cna_B"/>
    <property type="match status" value="5"/>
</dbReference>
<evidence type="ECO:0000256" key="7">
    <source>
        <dbReference type="SAM" id="Phobius"/>
    </source>
</evidence>
<proteinExistence type="predicted"/>
<evidence type="ECO:0000256" key="2">
    <source>
        <dbReference type="ARBA" id="ARBA00022512"/>
    </source>
</evidence>
<gene>
    <name evidence="9" type="primary">cna_1</name>
    <name evidence="9" type="ORF">NCTC6133_03642</name>
</gene>
<reference evidence="9 10" key="1">
    <citation type="submission" date="2018-06" db="EMBL/GenBank/DDBJ databases">
        <authorList>
            <consortium name="Pathogen Informatics"/>
            <person name="Doyle S."/>
        </authorList>
    </citation>
    <scope>NUCLEOTIDE SEQUENCE [LARGE SCALE GENOMIC DNA]</scope>
    <source>
        <strain evidence="9 10">NCTC6133</strain>
    </source>
</reference>
<keyword evidence="4" id="KW-0732">Signal</keyword>
<dbReference type="PROSITE" id="PS50847">
    <property type="entry name" value="GRAM_POS_ANCHORING"/>
    <property type="match status" value="1"/>
</dbReference>
<dbReference type="Gene3D" id="2.60.40.1140">
    <property type="entry name" value="Collagen-binding surface protein Cna, B-type domain"/>
    <property type="match status" value="5"/>
</dbReference>
<evidence type="ECO:0000256" key="5">
    <source>
        <dbReference type="ARBA" id="ARBA00023088"/>
    </source>
</evidence>
<dbReference type="SUPFAM" id="SSF49478">
    <property type="entry name" value="Cna protein B-type domain"/>
    <property type="match status" value="5"/>
</dbReference>
<name>A0A380DXU6_STAAU</name>
<dbReference type="EMBL" id="UHAP01000001">
    <property type="protein sequence ID" value="SUK62204.1"/>
    <property type="molecule type" value="Genomic_DNA"/>
</dbReference>
<evidence type="ECO:0000313" key="10">
    <source>
        <dbReference type="Proteomes" id="UP000255091"/>
    </source>
</evidence>
<feature type="transmembrane region" description="Helical" evidence="7">
    <location>
        <begin position="506"/>
        <end position="524"/>
    </location>
</feature>
<evidence type="ECO:0000256" key="4">
    <source>
        <dbReference type="ARBA" id="ARBA00022729"/>
    </source>
</evidence>
<keyword evidence="7" id="KW-0812">Transmembrane</keyword>
<dbReference type="InterPro" id="IPR008454">
    <property type="entry name" value="Collagen-bd_Cna-like_B-typ_dom"/>
</dbReference>
<accession>A0A380DXU6</accession>